<dbReference type="EMBL" id="JADWYS010000001">
    <property type="protein sequence ID" value="MBG9387309.1"/>
    <property type="molecule type" value="Genomic_DNA"/>
</dbReference>
<organism evidence="7 8">
    <name type="scientific">Caenimonas aquaedulcis</name>
    <dbReference type="NCBI Taxonomy" id="2793270"/>
    <lineage>
        <taxon>Bacteria</taxon>
        <taxon>Pseudomonadati</taxon>
        <taxon>Pseudomonadota</taxon>
        <taxon>Betaproteobacteria</taxon>
        <taxon>Burkholderiales</taxon>
        <taxon>Comamonadaceae</taxon>
        <taxon>Caenimonas</taxon>
    </lineage>
</organism>
<dbReference type="PANTHER" id="PTHR31632:SF2">
    <property type="entry name" value="PLASMA MEMBRANE IRON PERMEASE"/>
    <property type="match status" value="1"/>
</dbReference>
<keyword evidence="5 6" id="KW-0472">Membrane</keyword>
<dbReference type="GO" id="GO:0033573">
    <property type="term" value="C:high-affinity iron permease complex"/>
    <property type="evidence" value="ECO:0007669"/>
    <property type="project" value="InterPro"/>
</dbReference>
<dbReference type="RefSeq" id="WP_196985242.1">
    <property type="nucleotide sequence ID" value="NZ_JADWYS010000001.1"/>
</dbReference>
<feature type="transmembrane region" description="Helical" evidence="6">
    <location>
        <begin position="107"/>
        <end position="125"/>
    </location>
</feature>
<feature type="transmembrane region" description="Helical" evidence="6">
    <location>
        <begin position="225"/>
        <end position="246"/>
    </location>
</feature>
<protein>
    <submittedName>
        <fullName evidence="7">FTR1 family protein</fullName>
    </submittedName>
</protein>
<feature type="transmembrane region" description="Helical" evidence="6">
    <location>
        <begin position="176"/>
        <end position="196"/>
    </location>
</feature>
<keyword evidence="8" id="KW-1185">Reference proteome</keyword>
<dbReference type="AlphaFoldDB" id="A0A931H2B6"/>
<dbReference type="GO" id="GO:0015093">
    <property type="term" value="F:ferrous iron transmembrane transporter activity"/>
    <property type="evidence" value="ECO:0007669"/>
    <property type="project" value="TreeGrafter"/>
</dbReference>
<evidence type="ECO:0000256" key="2">
    <source>
        <dbReference type="ARBA" id="ARBA00008333"/>
    </source>
</evidence>
<evidence type="ECO:0000256" key="1">
    <source>
        <dbReference type="ARBA" id="ARBA00004141"/>
    </source>
</evidence>
<evidence type="ECO:0000256" key="3">
    <source>
        <dbReference type="ARBA" id="ARBA00022692"/>
    </source>
</evidence>
<evidence type="ECO:0000256" key="5">
    <source>
        <dbReference type="ARBA" id="ARBA00023136"/>
    </source>
</evidence>
<gene>
    <name evidence="7" type="ORF">I5803_04705</name>
</gene>
<feature type="transmembrane region" description="Helical" evidence="6">
    <location>
        <begin position="145"/>
        <end position="164"/>
    </location>
</feature>
<comment type="similarity">
    <text evidence="2">Belongs to the oxidase-dependent Fe transporter (OFeT) (TC 9.A.10.1) family.</text>
</comment>
<evidence type="ECO:0000313" key="7">
    <source>
        <dbReference type="EMBL" id="MBG9387309.1"/>
    </source>
</evidence>
<comment type="subcellular location">
    <subcellularLocation>
        <location evidence="1">Membrane</location>
        <topology evidence="1">Multi-pass membrane protein</topology>
    </subcellularLocation>
</comment>
<evidence type="ECO:0000313" key="8">
    <source>
        <dbReference type="Proteomes" id="UP000651050"/>
    </source>
</evidence>
<dbReference type="Pfam" id="PF03239">
    <property type="entry name" value="FTR1"/>
    <property type="match status" value="1"/>
</dbReference>
<dbReference type="InterPro" id="IPR004923">
    <property type="entry name" value="FTR1/Fip1/EfeU"/>
</dbReference>
<keyword evidence="3 6" id="KW-0812">Transmembrane</keyword>
<evidence type="ECO:0000256" key="4">
    <source>
        <dbReference type="ARBA" id="ARBA00022989"/>
    </source>
</evidence>
<dbReference type="PANTHER" id="PTHR31632">
    <property type="entry name" value="IRON TRANSPORTER FTH1"/>
    <property type="match status" value="1"/>
</dbReference>
<proteinExistence type="inferred from homology"/>
<sequence>MLQTLLIAFREGLEALLIVAIAALYLRKTGRPQLVSAIRAGVVTALVFSAVVGVILAQVGAMSPAWEGLLALVAAAAVISCTVHMLRMGRHMKKHIDTQLSQATAQPGGAGWWAVFAFALFMVGREGVETATMIASLAGSAELGHMAWGGAIGFALAAWISWLWTRHGHKVNLSRFFQVTAVFMVVFSLQLVLHGFHEFTEAALVPGIDNAWWHAATEDLAEGNVAQLISVLMVGLPSIWLVGAFWKDRRDSRATAG</sequence>
<comment type="caution">
    <text evidence="7">The sequence shown here is derived from an EMBL/GenBank/DDBJ whole genome shotgun (WGS) entry which is preliminary data.</text>
</comment>
<feature type="transmembrane region" description="Helical" evidence="6">
    <location>
        <begin position="65"/>
        <end position="86"/>
    </location>
</feature>
<feature type="transmembrane region" description="Helical" evidence="6">
    <location>
        <begin position="38"/>
        <end position="59"/>
    </location>
</feature>
<feature type="transmembrane region" description="Helical" evidence="6">
    <location>
        <begin position="6"/>
        <end position="26"/>
    </location>
</feature>
<keyword evidence="4 6" id="KW-1133">Transmembrane helix</keyword>
<evidence type="ECO:0000256" key="6">
    <source>
        <dbReference type="SAM" id="Phobius"/>
    </source>
</evidence>
<reference evidence="7" key="1">
    <citation type="submission" date="2020-11" db="EMBL/GenBank/DDBJ databases">
        <title>Bacterial whole genome sequence for Caenimonas sp. DR4.4.</title>
        <authorList>
            <person name="Le V."/>
            <person name="Ko S.-R."/>
            <person name="Ahn C.-Y."/>
            <person name="Oh H.-M."/>
        </authorList>
    </citation>
    <scope>NUCLEOTIDE SEQUENCE</scope>
    <source>
        <strain evidence="7">DR4.4</strain>
    </source>
</reference>
<accession>A0A931H2B6</accession>
<dbReference type="Proteomes" id="UP000651050">
    <property type="component" value="Unassembled WGS sequence"/>
</dbReference>
<name>A0A931H2B6_9BURK</name>